<protein>
    <submittedName>
        <fullName evidence="1">Uncharacterized protein</fullName>
    </submittedName>
</protein>
<dbReference type="AlphaFoldDB" id="A0A8E2JHV9"/>
<gene>
    <name evidence="1" type="ORF">K432DRAFT_192669</name>
</gene>
<sequence length="76" mass="8909">MIKIFPVSLHHLLAINDLIQQFSTETDGLRTCHGCGKKASSLQRYAKCALFWYCDKVSPNQRVSVKERIWMRTWPR</sequence>
<evidence type="ECO:0000313" key="2">
    <source>
        <dbReference type="Proteomes" id="UP000250266"/>
    </source>
</evidence>
<proteinExistence type="predicted"/>
<name>A0A8E2JHV9_9PEZI</name>
<keyword evidence="2" id="KW-1185">Reference proteome</keyword>
<accession>A0A8E2JHV9</accession>
<reference evidence="1 2" key="1">
    <citation type="journal article" date="2016" name="Nat. Commun.">
        <title>Ectomycorrhizal ecology is imprinted in the genome of the dominant symbiotic fungus Cenococcum geophilum.</title>
        <authorList>
            <consortium name="DOE Joint Genome Institute"/>
            <person name="Peter M."/>
            <person name="Kohler A."/>
            <person name="Ohm R.A."/>
            <person name="Kuo A."/>
            <person name="Krutzmann J."/>
            <person name="Morin E."/>
            <person name="Arend M."/>
            <person name="Barry K.W."/>
            <person name="Binder M."/>
            <person name="Choi C."/>
            <person name="Clum A."/>
            <person name="Copeland A."/>
            <person name="Grisel N."/>
            <person name="Haridas S."/>
            <person name="Kipfer T."/>
            <person name="LaButti K."/>
            <person name="Lindquist E."/>
            <person name="Lipzen A."/>
            <person name="Maire R."/>
            <person name="Meier B."/>
            <person name="Mihaltcheva S."/>
            <person name="Molinier V."/>
            <person name="Murat C."/>
            <person name="Poggeler S."/>
            <person name="Quandt C.A."/>
            <person name="Sperisen C."/>
            <person name="Tritt A."/>
            <person name="Tisserant E."/>
            <person name="Crous P.W."/>
            <person name="Henrissat B."/>
            <person name="Nehls U."/>
            <person name="Egli S."/>
            <person name="Spatafora J.W."/>
            <person name="Grigoriev I.V."/>
            <person name="Martin F.M."/>
        </authorList>
    </citation>
    <scope>NUCLEOTIDE SEQUENCE [LARGE SCALE GENOMIC DNA]</scope>
    <source>
        <strain evidence="1 2">CBS 459.81</strain>
    </source>
</reference>
<evidence type="ECO:0000313" key="1">
    <source>
        <dbReference type="EMBL" id="OCK83189.1"/>
    </source>
</evidence>
<dbReference type="EMBL" id="KV744867">
    <property type="protein sequence ID" value="OCK83189.1"/>
    <property type="molecule type" value="Genomic_DNA"/>
</dbReference>
<organism evidence="1 2">
    <name type="scientific">Lepidopterella palustris CBS 459.81</name>
    <dbReference type="NCBI Taxonomy" id="1314670"/>
    <lineage>
        <taxon>Eukaryota</taxon>
        <taxon>Fungi</taxon>
        <taxon>Dikarya</taxon>
        <taxon>Ascomycota</taxon>
        <taxon>Pezizomycotina</taxon>
        <taxon>Dothideomycetes</taxon>
        <taxon>Pleosporomycetidae</taxon>
        <taxon>Mytilinidiales</taxon>
        <taxon>Argynnaceae</taxon>
        <taxon>Lepidopterella</taxon>
    </lineage>
</organism>
<dbReference type="OrthoDB" id="265717at2759"/>
<dbReference type="Proteomes" id="UP000250266">
    <property type="component" value="Unassembled WGS sequence"/>
</dbReference>